<dbReference type="InterPro" id="IPR018060">
    <property type="entry name" value="HTH_AraC"/>
</dbReference>
<dbReference type="EMBL" id="FMJB01000065">
    <property type="protein sequence ID" value="SCM69687.1"/>
    <property type="molecule type" value="Genomic_DNA"/>
</dbReference>
<name>A0A1M4N6L1_9RHOB</name>
<gene>
    <name evidence="5" type="ORF">KARMA_3927</name>
</gene>
<dbReference type="InterPro" id="IPR009057">
    <property type="entry name" value="Homeodomain-like_sf"/>
</dbReference>
<dbReference type="Proteomes" id="UP000184085">
    <property type="component" value="Unassembled WGS sequence"/>
</dbReference>
<evidence type="ECO:0000256" key="1">
    <source>
        <dbReference type="ARBA" id="ARBA00023015"/>
    </source>
</evidence>
<dbReference type="GO" id="GO:0005829">
    <property type="term" value="C:cytosol"/>
    <property type="evidence" value="ECO:0007669"/>
    <property type="project" value="TreeGrafter"/>
</dbReference>
<dbReference type="GO" id="GO:0003700">
    <property type="term" value="F:DNA-binding transcription factor activity"/>
    <property type="evidence" value="ECO:0007669"/>
    <property type="project" value="InterPro"/>
</dbReference>
<accession>A0A1M4N6L1</accession>
<dbReference type="SMART" id="SM00342">
    <property type="entry name" value="HTH_ARAC"/>
    <property type="match status" value="1"/>
</dbReference>
<evidence type="ECO:0000313" key="5">
    <source>
        <dbReference type="EMBL" id="SCM69687.1"/>
    </source>
</evidence>
<dbReference type="PROSITE" id="PS01124">
    <property type="entry name" value="HTH_ARAC_FAMILY_2"/>
    <property type="match status" value="1"/>
</dbReference>
<protein>
    <recommendedName>
        <fullName evidence="4">HTH araC/xylS-type domain-containing protein</fullName>
    </recommendedName>
</protein>
<dbReference type="InterPro" id="IPR020449">
    <property type="entry name" value="Tscrpt_reg_AraC-type_HTH"/>
</dbReference>
<evidence type="ECO:0000313" key="6">
    <source>
        <dbReference type="Proteomes" id="UP000184085"/>
    </source>
</evidence>
<dbReference type="SUPFAM" id="SSF46689">
    <property type="entry name" value="Homeodomain-like"/>
    <property type="match status" value="2"/>
</dbReference>
<keyword evidence="6" id="KW-1185">Reference proteome</keyword>
<dbReference type="RefSeq" id="WP_072709555.1">
    <property type="nucleotide sequence ID" value="NZ_FMJB01000065.1"/>
</dbReference>
<sequence length="339" mass="37023">MTEPTVMGSMAASFLEYAVGCGVPREALLNAAQIDEALLLDPDARVPVRSYGAMMGTAIGITGDSGIALRYAAETGLEKLSIIGLIIDAAGPLEAGIAHVNRYARIIADVHIPNAPDRFELQRKGQTLWLIDHFPNANASPTAIEQTFANFVTNFRRMLPETTFLQGVSVTYPAPPHTDLYQDVFQAPVTFEAPRNALALDAGCLDGLDAAPKPYAFGLYTRHADALLTTLQRDESTRARVEAALLPDLHKGSVSMDDVARDLGMSRQTLYRRLKDEDVTFAEVHDQLRCQMAQEYLTGQKASVMETAYLLGFSEASSFVRAFKRWTGQSPSAYRAAHP</sequence>
<dbReference type="AlphaFoldDB" id="A0A1M4N6L1"/>
<keyword evidence="2" id="KW-0238">DNA-binding</keyword>
<dbReference type="PRINTS" id="PR00032">
    <property type="entry name" value="HTHARAC"/>
</dbReference>
<dbReference type="Pfam" id="PF12833">
    <property type="entry name" value="HTH_18"/>
    <property type="match status" value="1"/>
</dbReference>
<keyword evidence="1" id="KW-0805">Transcription regulation</keyword>
<feature type="domain" description="HTH araC/xylS-type" evidence="4">
    <location>
        <begin position="239"/>
        <end position="337"/>
    </location>
</feature>
<dbReference type="Pfam" id="PF12625">
    <property type="entry name" value="Arabinose_bd"/>
    <property type="match status" value="1"/>
</dbReference>
<keyword evidence="3" id="KW-0804">Transcription</keyword>
<evidence type="ECO:0000256" key="3">
    <source>
        <dbReference type="ARBA" id="ARBA00023163"/>
    </source>
</evidence>
<dbReference type="Gene3D" id="1.10.10.60">
    <property type="entry name" value="Homeodomain-like"/>
    <property type="match status" value="1"/>
</dbReference>
<evidence type="ECO:0000256" key="2">
    <source>
        <dbReference type="ARBA" id="ARBA00023125"/>
    </source>
</evidence>
<dbReference type="PANTHER" id="PTHR47894">
    <property type="entry name" value="HTH-TYPE TRANSCRIPTIONAL REGULATOR GADX"/>
    <property type="match status" value="1"/>
</dbReference>
<dbReference type="PANTHER" id="PTHR47894:SF1">
    <property type="entry name" value="HTH-TYPE TRANSCRIPTIONAL REGULATOR VQSM"/>
    <property type="match status" value="1"/>
</dbReference>
<organism evidence="5 6">
    <name type="scientific">Donghicola eburneus</name>
    <dbReference type="NCBI Taxonomy" id="393278"/>
    <lineage>
        <taxon>Bacteria</taxon>
        <taxon>Pseudomonadati</taxon>
        <taxon>Pseudomonadota</taxon>
        <taxon>Alphaproteobacteria</taxon>
        <taxon>Rhodobacterales</taxon>
        <taxon>Roseobacteraceae</taxon>
        <taxon>Donghicola</taxon>
    </lineage>
</organism>
<evidence type="ECO:0000259" key="4">
    <source>
        <dbReference type="PROSITE" id="PS01124"/>
    </source>
</evidence>
<dbReference type="GO" id="GO:0000976">
    <property type="term" value="F:transcription cis-regulatory region binding"/>
    <property type="evidence" value="ECO:0007669"/>
    <property type="project" value="TreeGrafter"/>
</dbReference>
<dbReference type="InterPro" id="IPR032687">
    <property type="entry name" value="AraC-type_N"/>
</dbReference>
<proteinExistence type="predicted"/>
<reference evidence="6" key="1">
    <citation type="submission" date="2016-09" db="EMBL/GenBank/DDBJ databases">
        <authorList>
            <person name="Wibberg D."/>
        </authorList>
    </citation>
    <scope>NUCLEOTIDE SEQUENCE [LARGE SCALE GENOMIC DNA]</scope>
</reference>